<evidence type="ECO:0000256" key="4">
    <source>
        <dbReference type="SAM" id="SignalP"/>
    </source>
</evidence>
<evidence type="ECO:0000256" key="2">
    <source>
        <dbReference type="ARBA" id="ARBA00023157"/>
    </source>
</evidence>
<comment type="similarity">
    <text evidence="1">Belongs to the EGF domain peptide family.</text>
</comment>
<dbReference type="OrthoDB" id="7972392at2759"/>
<dbReference type="SUPFAM" id="SSF57196">
    <property type="entry name" value="EGF/Laminin"/>
    <property type="match status" value="1"/>
</dbReference>
<evidence type="ECO:0000256" key="1">
    <source>
        <dbReference type="ARBA" id="ARBA00006373"/>
    </source>
</evidence>
<evidence type="ECO:0000259" key="5">
    <source>
        <dbReference type="PROSITE" id="PS50026"/>
    </source>
</evidence>
<keyword evidence="2 3" id="KW-1015">Disulfide bond</keyword>
<dbReference type="NCBIfam" id="NF040941">
    <property type="entry name" value="GGGWT_bact"/>
    <property type="match status" value="1"/>
</dbReference>
<gene>
    <name evidence="9" type="primary">LOC116305117</name>
</gene>
<keyword evidence="3" id="KW-0245">EGF-like domain</keyword>
<dbReference type="CDD" id="cd00087">
    <property type="entry name" value="FReD"/>
    <property type="match status" value="1"/>
</dbReference>
<protein>
    <submittedName>
        <fullName evidence="9">Fibrinogen-like protein 1</fullName>
    </submittedName>
</protein>
<dbReference type="PANTHER" id="PTHR19143:SF459">
    <property type="entry name" value="FIBRINOGEN C-TERMINAL DOMAIN-CONTAINING PROTEIN"/>
    <property type="match status" value="1"/>
</dbReference>
<dbReference type="SUPFAM" id="SSF57414">
    <property type="entry name" value="Hairpin loop containing domain-like"/>
    <property type="match status" value="1"/>
</dbReference>
<dbReference type="PROSITE" id="PS00514">
    <property type="entry name" value="FIBRINOGEN_C_1"/>
    <property type="match status" value="1"/>
</dbReference>
<dbReference type="Gene3D" id="2.10.25.10">
    <property type="entry name" value="Laminin"/>
    <property type="match status" value="1"/>
</dbReference>
<evidence type="ECO:0000259" key="6">
    <source>
        <dbReference type="PROSITE" id="PS50948"/>
    </source>
</evidence>
<feature type="disulfide bond" evidence="3">
    <location>
        <begin position="136"/>
        <end position="145"/>
    </location>
</feature>
<dbReference type="AlphaFoldDB" id="A0A6P8IV38"/>
<dbReference type="SMART" id="SM00181">
    <property type="entry name" value="EGF"/>
    <property type="match status" value="1"/>
</dbReference>
<dbReference type="InterPro" id="IPR000742">
    <property type="entry name" value="EGF"/>
</dbReference>
<feature type="signal peptide" evidence="4">
    <location>
        <begin position="1"/>
        <end position="30"/>
    </location>
</feature>
<feature type="domain" description="EGF-like" evidence="5">
    <location>
        <begin position="108"/>
        <end position="146"/>
    </location>
</feature>
<dbReference type="Pfam" id="PF00147">
    <property type="entry name" value="Fibrinogen_C"/>
    <property type="match status" value="1"/>
</dbReference>
<evidence type="ECO:0000313" key="8">
    <source>
        <dbReference type="Proteomes" id="UP000515163"/>
    </source>
</evidence>
<evidence type="ECO:0000259" key="7">
    <source>
        <dbReference type="PROSITE" id="PS51406"/>
    </source>
</evidence>
<keyword evidence="4" id="KW-0732">Signal</keyword>
<dbReference type="Gene3D" id="3.90.215.10">
    <property type="entry name" value="Gamma Fibrinogen, chain A, domain 1"/>
    <property type="match status" value="1"/>
</dbReference>
<dbReference type="InterPro" id="IPR050373">
    <property type="entry name" value="Fibrinogen_C-term_domain"/>
</dbReference>
<organism evidence="8 9">
    <name type="scientific">Actinia tenebrosa</name>
    <name type="common">Australian red waratah sea anemone</name>
    <dbReference type="NCBI Taxonomy" id="6105"/>
    <lineage>
        <taxon>Eukaryota</taxon>
        <taxon>Metazoa</taxon>
        <taxon>Cnidaria</taxon>
        <taxon>Anthozoa</taxon>
        <taxon>Hexacorallia</taxon>
        <taxon>Actiniaria</taxon>
        <taxon>Actiniidae</taxon>
        <taxon>Actinia</taxon>
    </lineage>
</organism>
<dbReference type="InterPro" id="IPR002181">
    <property type="entry name" value="Fibrinogen_a/b/g_C_dom"/>
</dbReference>
<keyword evidence="8" id="KW-1185">Reference proteome</keyword>
<evidence type="ECO:0000256" key="3">
    <source>
        <dbReference type="PROSITE-ProRule" id="PRU00076"/>
    </source>
</evidence>
<reference evidence="9" key="1">
    <citation type="submission" date="2025-08" db="UniProtKB">
        <authorList>
            <consortium name="RefSeq"/>
        </authorList>
    </citation>
    <scope>IDENTIFICATION</scope>
    <source>
        <tissue evidence="9">Tentacle</tissue>
    </source>
</reference>
<dbReference type="PROSITE" id="PS50026">
    <property type="entry name" value="EGF_3"/>
    <property type="match status" value="1"/>
</dbReference>
<name>A0A6P8IV38_ACTTE</name>
<dbReference type="SUPFAM" id="SSF56496">
    <property type="entry name" value="Fibrinogen C-terminal domain-like"/>
    <property type="match status" value="1"/>
</dbReference>
<dbReference type="PROSITE" id="PS51406">
    <property type="entry name" value="FIBRINOGEN_C_2"/>
    <property type="match status" value="1"/>
</dbReference>
<dbReference type="InterPro" id="IPR036056">
    <property type="entry name" value="Fibrinogen-like_C"/>
</dbReference>
<feature type="chain" id="PRO_5028132389" evidence="4">
    <location>
        <begin position="31"/>
        <end position="350"/>
    </location>
</feature>
<feature type="domain" description="Apple" evidence="6">
    <location>
        <begin position="33"/>
        <end position="112"/>
    </location>
</feature>
<dbReference type="InterPro" id="IPR020837">
    <property type="entry name" value="Fibrinogen_CS"/>
</dbReference>
<dbReference type="Pfam" id="PF00024">
    <property type="entry name" value="PAN_1"/>
    <property type="match status" value="1"/>
</dbReference>
<dbReference type="InterPro" id="IPR003609">
    <property type="entry name" value="Pan_app"/>
</dbReference>
<proteinExistence type="inferred from homology"/>
<feature type="domain" description="Fibrinogen C-terminal" evidence="7">
    <location>
        <begin position="143"/>
        <end position="350"/>
    </location>
</feature>
<dbReference type="RefSeq" id="XP_031570812.1">
    <property type="nucleotide sequence ID" value="XM_031714952.1"/>
</dbReference>
<dbReference type="PROSITE" id="PS00022">
    <property type="entry name" value="EGF_1"/>
    <property type="match status" value="1"/>
</dbReference>
<dbReference type="Proteomes" id="UP000515163">
    <property type="component" value="Unplaced"/>
</dbReference>
<dbReference type="GO" id="GO:0005615">
    <property type="term" value="C:extracellular space"/>
    <property type="evidence" value="ECO:0007669"/>
    <property type="project" value="TreeGrafter"/>
</dbReference>
<dbReference type="GeneID" id="116305117"/>
<dbReference type="PANTHER" id="PTHR19143">
    <property type="entry name" value="FIBRINOGEN/TENASCIN/ANGIOPOEITIN"/>
    <property type="match status" value="1"/>
</dbReference>
<comment type="caution">
    <text evidence="3">Lacks conserved residue(s) required for the propagation of feature annotation.</text>
</comment>
<dbReference type="PROSITE" id="PS50948">
    <property type="entry name" value="PAN"/>
    <property type="match status" value="1"/>
</dbReference>
<dbReference type="InParanoid" id="A0A6P8IV38"/>
<sequence>MNTMLSEKSRNFTIFGSFFVVFLVNHLVSGNSCEDTGFHPEKKGKYLKHHVIDAMTTETASLCRIMCYLQESCKSYNYQPSNGSCELSDSDETEHDLVNSPGHIYVKRKNPCEKNPCSDNEVCKPNYKEESWSCSCRPGHEGPNCSKVFVNCSELFSAGNTKDGIYRIDPDGQGSFQVYCDMTTDGGGWTVFQRNRNDSLTSFKRQWQEYKTGFGNMTGEFWLGLDKIYRLTKTQVASLRIDLEDWVGTKKHAVYSSFSIADESDFYRLNVNGYSGTAGDSITTAEENSGWINNKSNFSTPDKDNDDRTDGNCAEIGGWWYRWCSISDLNGQITWWTFSKTLNNTEMKLK</sequence>
<feature type="disulfide bond" evidence="3">
    <location>
        <begin position="117"/>
        <end position="134"/>
    </location>
</feature>
<dbReference type="KEGG" id="aten:116305117"/>
<dbReference type="SMART" id="SM00186">
    <property type="entry name" value="FBG"/>
    <property type="match status" value="1"/>
</dbReference>
<evidence type="ECO:0000313" key="9">
    <source>
        <dbReference type="RefSeq" id="XP_031570812.1"/>
    </source>
</evidence>
<dbReference type="InterPro" id="IPR014716">
    <property type="entry name" value="Fibrinogen_a/b/g_C_1"/>
</dbReference>
<dbReference type="SMART" id="SM00473">
    <property type="entry name" value="PAN_AP"/>
    <property type="match status" value="1"/>
</dbReference>
<dbReference type="Gene3D" id="3.50.4.10">
    <property type="entry name" value="Hepatocyte Growth Factor"/>
    <property type="match status" value="1"/>
</dbReference>
<accession>A0A6P8IV38</accession>